<dbReference type="GO" id="GO:0046872">
    <property type="term" value="F:metal ion binding"/>
    <property type="evidence" value="ECO:0007669"/>
    <property type="project" value="UniProtKB-KW"/>
</dbReference>
<sequence length="189" mass="21238">MDCLEGIREAIRSCCSCDLCKTRTQPVPPETVGSPKVFFVGEAPGREEDLQGRPFVGRAGKLLREAMEEAGFKEYHITNVVKCRPPNNRTPKSTEIEICKRFLIDEVKCLKPELLVALGKTAMKGILGFDVPLKEARGKVYKAKLGGISAKVLVTYHPAAVLRRRSLKEEFFMDIKKAYNMIYKQGKLF</sequence>
<evidence type="ECO:0000313" key="13">
    <source>
        <dbReference type="EMBL" id="UXD21209.1"/>
    </source>
</evidence>
<keyword evidence="5" id="KW-0004">4Fe-4S</keyword>
<evidence type="ECO:0000259" key="12">
    <source>
        <dbReference type="SMART" id="SM00986"/>
    </source>
</evidence>
<comment type="catalytic activity">
    <reaction evidence="1">
        <text>Hydrolyzes single-stranded DNA or mismatched double-stranded DNA and polynucleotides, releasing free uracil.</text>
        <dbReference type="EC" id="3.2.2.27"/>
    </reaction>
</comment>
<evidence type="ECO:0000256" key="8">
    <source>
        <dbReference type="ARBA" id="ARBA00022801"/>
    </source>
</evidence>
<keyword evidence="9" id="KW-0408">Iron</keyword>
<dbReference type="InterPro" id="IPR051536">
    <property type="entry name" value="UDG_Type-4/5"/>
</dbReference>
<keyword evidence="6" id="KW-0479">Metal-binding</keyword>
<evidence type="ECO:0000256" key="7">
    <source>
        <dbReference type="ARBA" id="ARBA00022763"/>
    </source>
</evidence>
<accession>A0A977PKA0</accession>
<evidence type="ECO:0000256" key="4">
    <source>
        <dbReference type="ARBA" id="ARBA00019403"/>
    </source>
</evidence>
<dbReference type="KEGG" id="ipc:IPA_01365"/>
<dbReference type="Gene3D" id="3.40.470.10">
    <property type="entry name" value="Uracil-DNA glycosylase-like domain"/>
    <property type="match status" value="1"/>
</dbReference>
<dbReference type="GO" id="GO:0004844">
    <property type="term" value="F:uracil DNA N-glycosylase activity"/>
    <property type="evidence" value="ECO:0007669"/>
    <property type="project" value="UniProtKB-EC"/>
</dbReference>
<evidence type="ECO:0000256" key="9">
    <source>
        <dbReference type="ARBA" id="ARBA00023004"/>
    </source>
</evidence>
<dbReference type="SMART" id="SM00986">
    <property type="entry name" value="UDG"/>
    <property type="match status" value="1"/>
</dbReference>
<evidence type="ECO:0000256" key="1">
    <source>
        <dbReference type="ARBA" id="ARBA00001400"/>
    </source>
</evidence>
<dbReference type="AlphaFoldDB" id="A0A977PKA0"/>
<dbReference type="GO" id="GO:0051539">
    <property type="term" value="F:4 iron, 4 sulfur cluster binding"/>
    <property type="evidence" value="ECO:0007669"/>
    <property type="project" value="UniProtKB-KW"/>
</dbReference>
<dbReference type="Proteomes" id="UP001063698">
    <property type="component" value="Chromosome"/>
</dbReference>
<dbReference type="InterPro" id="IPR005122">
    <property type="entry name" value="Uracil-DNA_glycosylase-like"/>
</dbReference>
<keyword evidence="14" id="KW-1185">Reference proteome</keyword>
<evidence type="ECO:0000256" key="5">
    <source>
        <dbReference type="ARBA" id="ARBA00022485"/>
    </source>
</evidence>
<evidence type="ECO:0000256" key="11">
    <source>
        <dbReference type="ARBA" id="ARBA00023204"/>
    </source>
</evidence>
<dbReference type="CDD" id="cd10030">
    <property type="entry name" value="UDG-F4_TTUDGA_SPO1dp_like"/>
    <property type="match status" value="1"/>
</dbReference>
<organism evidence="13 14">
    <name type="scientific">Ignicoccus pacificus DSM 13166</name>
    <dbReference type="NCBI Taxonomy" id="940294"/>
    <lineage>
        <taxon>Archaea</taxon>
        <taxon>Thermoproteota</taxon>
        <taxon>Thermoprotei</taxon>
        <taxon>Desulfurococcales</taxon>
        <taxon>Desulfurococcaceae</taxon>
        <taxon>Ignicoccus</taxon>
    </lineage>
</organism>
<reference evidence="13" key="1">
    <citation type="submission" date="2013-11" db="EMBL/GenBank/DDBJ databases">
        <title>Comparative genomics of Ignicoccus.</title>
        <authorList>
            <person name="Podar M."/>
        </authorList>
    </citation>
    <scope>NUCLEOTIDE SEQUENCE</scope>
    <source>
        <strain evidence="13">DSM 13166</strain>
    </source>
</reference>
<protein>
    <recommendedName>
        <fullName evidence="4">Type-4 uracil-DNA glycosylase</fullName>
        <ecNumber evidence="3">3.2.2.27</ecNumber>
    </recommendedName>
</protein>
<comment type="similarity">
    <text evidence="2">Belongs to the uracil-DNA glycosylase (UDG) superfamily. Type 4 (UDGa) family.</text>
</comment>
<keyword evidence="11" id="KW-0234">DNA repair</keyword>
<dbReference type="InterPro" id="IPR036895">
    <property type="entry name" value="Uracil-DNA_glycosylase-like_sf"/>
</dbReference>
<evidence type="ECO:0000256" key="3">
    <source>
        <dbReference type="ARBA" id="ARBA00012030"/>
    </source>
</evidence>
<gene>
    <name evidence="13" type="ORF">IPA_01365</name>
</gene>
<proteinExistence type="inferred from homology"/>
<keyword evidence="10" id="KW-0411">Iron-sulfur</keyword>
<feature type="domain" description="Uracil-DNA glycosylase-like" evidence="12">
    <location>
        <begin position="28"/>
        <end position="176"/>
    </location>
</feature>
<dbReference type="Pfam" id="PF03167">
    <property type="entry name" value="UDG"/>
    <property type="match status" value="1"/>
</dbReference>
<name>A0A977PKA0_9CREN</name>
<dbReference type="SMART" id="SM00987">
    <property type="entry name" value="UreE_C"/>
    <property type="match status" value="1"/>
</dbReference>
<dbReference type="SUPFAM" id="SSF52141">
    <property type="entry name" value="Uracil-DNA glycosylase-like"/>
    <property type="match status" value="1"/>
</dbReference>
<dbReference type="EMBL" id="CP006868">
    <property type="protein sequence ID" value="UXD21209.1"/>
    <property type="molecule type" value="Genomic_DNA"/>
</dbReference>
<dbReference type="PANTHER" id="PTHR33693:SF1">
    <property type="entry name" value="TYPE-4 URACIL-DNA GLYCOSYLASE"/>
    <property type="match status" value="1"/>
</dbReference>
<evidence type="ECO:0000313" key="14">
    <source>
        <dbReference type="Proteomes" id="UP001063698"/>
    </source>
</evidence>
<keyword evidence="8" id="KW-0378">Hydrolase</keyword>
<evidence type="ECO:0000256" key="2">
    <source>
        <dbReference type="ARBA" id="ARBA00006521"/>
    </source>
</evidence>
<dbReference type="InterPro" id="IPR005273">
    <property type="entry name" value="Ura-DNA_glyco_family4"/>
</dbReference>
<dbReference type="NCBIfam" id="TIGR00758">
    <property type="entry name" value="UDG_fam4"/>
    <property type="match status" value="1"/>
</dbReference>
<keyword evidence="7" id="KW-0227">DNA damage</keyword>
<evidence type="ECO:0000256" key="10">
    <source>
        <dbReference type="ARBA" id="ARBA00023014"/>
    </source>
</evidence>
<dbReference type="EC" id="3.2.2.27" evidence="3"/>
<dbReference type="PANTHER" id="PTHR33693">
    <property type="entry name" value="TYPE-5 URACIL-DNA GLYCOSYLASE"/>
    <property type="match status" value="1"/>
</dbReference>
<dbReference type="GO" id="GO:0006281">
    <property type="term" value="P:DNA repair"/>
    <property type="evidence" value="ECO:0007669"/>
    <property type="project" value="UniProtKB-KW"/>
</dbReference>
<evidence type="ECO:0000256" key="6">
    <source>
        <dbReference type="ARBA" id="ARBA00022723"/>
    </source>
</evidence>